<dbReference type="Gene3D" id="2.60.40.1080">
    <property type="match status" value="1"/>
</dbReference>
<accession>A0A8J5XJB2</accession>
<protein>
    <submittedName>
        <fullName evidence="6">Uncharacterized protein</fullName>
    </submittedName>
</protein>
<dbReference type="Gene3D" id="2.60.40.680">
    <property type="match status" value="2"/>
</dbReference>
<feature type="compositionally biased region" description="Pro residues" evidence="2">
    <location>
        <begin position="2918"/>
        <end position="2941"/>
    </location>
</feature>
<feature type="compositionally biased region" description="Pro residues" evidence="2">
    <location>
        <begin position="3986"/>
        <end position="4006"/>
    </location>
</feature>
<feature type="compositionally biased region" description="Low complexity" evidence="2">
    <location>
        <begin position="4305"/>
        <end position="4327"/>
    </location>
</feature>
<feature type="compositionally biased region" description="Low complexity" evidence="2">
    <location>
        <begin position="3963"/>
        <end position="3985"/>
    </location>
</feature>
<feature type="compositionally biased region" description="Gly residues" evidence="2">
    <location>
        <begin position="3280"/>
        <end position="3296"/>
    </location>
</feature>
<feature type="region of interest" description="Disordered" evidence="2">
    <location>
        <begin position="2911"/>
        <end position="2941"/>
    </location>
</feature>
<dbReference type="InterPro" id="IPR036439">
    <property type="entry name" value="Dockerin_dom_sf"/>
</dbReference>
<gene>
    <name evidence="6" type="ORF">KFE25_003122</name>
</gene>
<evidence type="ECO:0000259" key="5">
    <source>
        <dbReference type="Pfam" id="PF16070"/>
    </source>
</evidence>
<dbReference type="PANTHER" id="PTHR13037">
    <property type="entry name" value="FORMIN"/>
    <property type="match status" value="1"/>
</dbReference>
<feature type="region of interest" description="Disordered" evidence="2">
    <location>
        <begin position="3802"/>
        <end position="3890"/>
    </location>
</feature>
<feature type="compositionally biased region" description="Basic and acidic residues" evidence="2">
    <location>
        <begin position="4343"/>
        <end position="4353"/>
    </location>
</feature>
<feature type="transmembrane region" description="Helical" evidence="3">
    <location>
        <begin position="3193"/>
        <end position="3215"/>
    </location>
</feature>
<evidence type="ECO:0000259" key="4">
    <source>
        <dbReference type="Pfam" id="PF00963"/>
    </source>
</evidence>
<evidence type="ECO:0000256" key="3">
    <source>
        <dbReference type="SAM" id="Phobius"/>
    </source>
</evidence>
<keyword evidence="3" id="KW-1133">Transmembrane helix</keyword>
<organism evidence="6 7">
    <name type="scientific">Diacronema lutheri</name>
    <name type="common">Unicellular marine alga</name>
    <name type="synonym">Monochrysis lutheri</name>
    <dbReference type="NCBI Taxonomy" id="2081491"/>
    <lineage>
        <taxon>Eukaryota</taxon>
        <taxon>Haptista</taxon>
        <taxon>Haptophyta</taxon>
        <taxon>Pavlovophyceae</taxon>
        <taxon>Pavlovales</taxon>
        <taxon>Pavlovaceae</taxon>
        <taxon>Diacronema</taxon>
    </lineage>
</organism>
<comment type="caution">
    <text evidence="6">The sequence shown here is derived from an EMBL/GenBank/DDBJ whole genome shotgun (WGS) entry which is preliminary data.</text>
</comment>
<dbReference type="OrthoDB" id="6252479at2759"/>
<dbReference type="GO" id="GO:0030246">
    <property type="term" value="F:carbohydrate binding"/>
    <property type="evidence" value="ECO:0007669"/>
    <property type="project" value="InterPro"/>
</dbReference>
<feature type="compositionally biased region" description="Low complexity" evidence="2">
    <location>
        <begin position="3822"/>
        <end position="3837"/>
    </location>
</feature>
<dbReference type="OMA" id="CADTGAQ"/>
<feature type="transmembrane region" description="Helical" evidence="3">
    <location>
        <begin position="4621"/>
        <end position="4647"/>
    </location>
</feature>
<dbReference type="InterPro" id="IPR031437">
    <property type="entry name" value="Ig_TMEM132_4th"/>
</dbReference>
<feature type="region of interest" description="Disordered" evidence="2">
    <location>
        <begin position="3223"/>
        <end position="3260"/>
    </location>
</feature>
<proteinExistence type="predicted"/>
<dbReference type="GO" id="GO:0000272">
    <property type="term" value="P:polysaccharide catabolic process"/>
    <property type="evidence" value="ECO:0007669"/>
    <property type="project" value="InterPro"/>
</dbReference>
<feature type="compositionally biased region" description="Low complexity" evidence="2">
    <location>
        <begin position="4461"/>
        <end position="4471"/>
    </location>
</feature>
<dbReference type="Pfam" id="PF16070">
    <property type="entry name" value="Ig_TMEM132_4th"/>
    <property type="match status" value="1"/>
</dbReference>
<evidence type="ECO:0000313" key="7">
    <source>
        <dbReference type="Proteomes" id="UP000751190"/>
    </source>
</evidence>
<dbReference type="Pfam" id="PF00963">
    <property type="entry name" value="Cohesin"/>
    <property type="match status" value="1"/>
</dbReference>
<name>A0A8J5XJB2_DIALT</name>
<feature type="compositionally biased region" description="Low complexity" evidence="2">
    <location>
        <begin position="4539"/>
        <end position="4550"/>
    </location>
</feature>
<evidence type="ECO:0000313" key="6">
    <source>
        <dbReference type="EMBL" id="KAG8459670.1"/>
    </source>
</evidence>
<keyword evidence="1" id="KW-0945">Host-virus interaction</keyword>
<dbReference type="Gene3D" id="1.10.1330.10">
    <property type="entry name" value="Dockerin domain"/>
    <property type="match status" value="1"/>
</dbReference>
<evidence type="ECO:0000256" key="1">
    <source>
        <dbReference type="ARBA" id="ARBA00022581"/>
    </source>
</evidence>
<feature type="region of interest" description="Disordered" evidence="2">
    <location>
        <begin position="3929"/>
        <end position="4032"/>
    </location>
</feature>
<dbReference type="SUPFAM" id="SSF49384">
    <property type="entry name" value="Carbohydrate-binding domain"/>
    <property type="match status" value="2"/>
</dbReference>
<keyword evidence="3" id="KW-0812">Transmembrane</keyword>
<dbReference type="PANTHER" id="PTHR13037:SF24">
    <property type="entry name" value="POLYCOMB PROTEIN PCL-RELATED"/>
    <property type="match status" value="1"/>
</dbReference>
<evidence type="ECO:0000256" key="2">
    <source>
        <dbReference type="SAM" id="MobiDB-lite"/>
    </source>
</evidence>
<dbReference type="SUPFAM" id="SSF63446">
    <property type="entry name" value="Type I dockerin domain"/>
    <property type="match status" value="1"/>
</dbReference>
<feature type="region of interest" description="Disordered" evidence="2">
    <location>
        <begin position="3650"/>
        <end position="3671"/>
    </location>
</feature>
<dbReference type="Proteomes" id="UP000751190">
    <property type="component" value="Unassembled WGS sequence"/>
</dbReference>
<dbReference type="InterPro" id="IPR008965">
    <property type="entry name" value="CBM2/CBM3_carb-bd_dom_sf"/>
</dbReference>
<feature type="domain" description="Transmembrane protein family 132 fourth" evidence="5">
    <location>
        <begin position="162"/>
        <end position="258"/>
    </location>
</feature>
<feature type="region of interest" description="Disordered" evidence="2">
    <location>
        <begin position="3280"/>
        <end position="3302"/>
    </location>
</feature>
<dbReference type="InterPro" id="IPR002102">
    <property type="entry name" value="Cohesin_dom"/>
</dbReference>
<sequence>MVGAMPKSPVFPGDTFTVNFVANTGGFALTGWSLTVSYDASTLSYQSTSASPLFSSPTVNAASVGTISVVTSGLSTGTTNADVTSSTLSLITFTLQVLVSVTPGSHVANAVSAVVDQMINSGLAIYVSNAAVSMTDAFDGTSPAGGDLLVDTLSTVGRFAYVARGELVNMAPLTGAPVATALSIVELYSRAATSNAILTAGYTCAAEDEAVLEILAGSPCTVQATSAASAGAASTAVTVTHSATGALVATVPLRVWFPLDASVRVPYSTLYRIQGLQLASSCGSPGFQSAFVSAVASFGGDGLATISLVDVTNQVTLVSSDSTIAILSTSATLGLVTVTGLSAGRVVVSLSGSSPTVSREIFVVADEIVRRVDSLVPVAFTQASFGAGPPSTFELGADVQFDANVVLAQTLVAEGDVASIYAYAYLGDGSYELVPSDQLTVSSRTSSLSVANPGAVTAPWTAAVAFGASSATGQLLDVHWTVCSTQVASARAKVVVNLPAPTSVAIVASVNRVAPPDDAASLSPSPLATSFAVTVTVGYADQSTRDFTLDSRANVTLVGGSDACASFDGMRTVTVLSGSKGVCSSVLVQADLSLYGLTDTVAVTLVTLDSLALSFSPSPAYLGSSAVGVTTLSRLGESSDYQQATAAVLATLSDGTSKWVQPHVTLSSNATGVVSVIGLVISGVAPGVALLIADWGGLASASAEIVALDAAVLLSSVLLTALGNSVGPVSLAGEQFATFVLGARVSFTDGRVLDDVVSSTAANVTALLGFASDDTSVVSVSASGVLTLVGNGVGLTTLTANSLDAGAVANTLTVAGNLDPAKGDFDLGQQAGLQYVQAGSIFTVPVRVNTGGALIAIQNFQLELSFDDAVLLATSCTPSVSWAVCTTNDPVNHVLLVGNTDSTATVGTAAQLATITFAVQSTGSTTIGGTIVELVTNENGATRIQDATMLAGAGVIVATGSRRALREARLAGIAPLATARRRLQTCGGCSEGIVGDVDGDCAFTSFDVRVLSEYVANLGPSVCASQLDATLDGAVTGQDALYLLYAVAGKLRFLTSYNVTEVPTVGTANPLTASIALTAHTNVPSDDSRTDVYFEISMDGVEHTPIYLAGSSSDRVSTNGFWVANALFDAGSFVVSVYPASGWPPLSRHIGIAVVVETKDAFGAQDEQRRFPFLGSSIEPYASLAFTFQALLSLRDAAGRTRVLATSLSTQLLISTTGGLLAKSVCAAANSVSGVGECATSVPSSWFSTSAPTTLSVIVEVRYASVFVVSALAPATTVLAQVPVHPPLSAAGVRIVAARSERFAGDTFSATAYAHTGGFALKSFKLSVSFDSAVLSLVSVVSSSSYATPVTNSGAVGQIGILVSGVNAAVTDAAVTGDAVELFTLTFVIGGALAAGSYANVLSAVADELLNSVGFRFVESAPAQMEDARGGAQPSVQLVVSRPVLVGVFGHVSTTGDSVRRNLAPLSAVADSTTLSATFLYSRANTELSPSTARGVDFTCALASADAAALSVSAACDIVADATRTRGAAAIVTLSAAGSAVSTSVPIRVWFPQEASVVVSAADLRPIANVSRRAAGGACTGDSSDEALLDLAPAYRRARVRVIAHFSYDGSINGTGSSRALGFTDGLDVTRFVTLQVADGAIAALTVDSAAGIVHVSGALGGSEGTTSVVVASAADPAFATAALINVGGSALDVLSVAIVALTAASWAVAPAGAALAFGATLSPVVSLAQTLDSEGDSAKLYAWAHLADGSAEPVPHAELQLASSTASLELQRNGADPDGAWMATVALNAVAQSGALIAGTWRACGAAAAGSGAALLHLALPAFVSLAVSADSARVTDPLDAAAAAPSSIPSFTSLSAIASFADGTSVDFSTDSRVNFTLAHADGSSACASLTGNVLTVNAGAVASGTCPSSLTVLVRIDVYGGAQSVTVPLVSFERLDVSALPFPSYAGAATRSSLSRISCLAAPAYQRASLVASATLSDGSVVGVSASASFSSSLAAVATVDGTSRTLRPLSAGTTAVSATWAGTSSAAPLSVTVTDVPVEPSSLALSSASGAGAFDLAGAIGATTGLQVGVTFSDGTVWTDVGALVNWVDVADLFDFASADPSAVAVSANGALTLLANAPVAIAVSAAWRCSPASVGAGSVSVRPNLAPAYADIDLGAASGLQFVQSGSTLSVAVRANTGASARLVNFQVEVALDATLLRASACTIPAALSGATCTMNDPVNRVRLVMDSAASTATGTALALATIVFDVIGAGDATFAGTLVEFITVSDAGVEVRTQDAAIVAGAGVARLAARRRLDELAPDAPLERALAARAAAALAGARAAEGARASAQPRRRRLSTCDPCTARVYGDVSGDCAFTSFDVRVASLVALNSSSYDPRSWCAWRRSQLDPTLDGAVTTGDASYLLLAVAGKRRFVNAALSAFAHTGDFDGSTVGAHVTVRFALVDDSGEPSTAPRTAVRFEVRFAEGALSGQGEVNASIGTVEAAPSAAGNWLLAAQLSAAGGGVWEAAFRPAAALSNGGTWPVAGSLHVAAMVETVDALGGSDSDRQFPFLGATASPYFEGGPPPSPTPPPPLPTFAGKAYDGYLAGCALSLGSAPPFATTADFGNFEVSGLWADLFGQTLTINTAALPCVDESTGLPIAAPLMTKITAPSPVSVTVTPLTTVLVELGRDTHRLDADVALALGLEPSAFADGGSASFLLASDLFVSLWTQDTHRQSAASLAALNAAMTTTAEVLAGAIAPRDASTGAVGGVALRQAASAVFGAIAAEVQARIDAAAGGALALSGNETVRAVIVRAIDLLPSRGVPVSTGLADDAAMLDAAAASVAHASARVEAAALALGAVGAGADVRALLVTLGQLQAASATALANALADVANGELSLAEALASTALGASNFDVAAAVTIVPQPRPEGDYAPFAPPSAPPPRPPPSPPGSPAPPPPIETLLGVAHAAASPGANARARALAADLAALDARTPPPVAIGVATELLELTFSGQGLLARGDSSGAVHYDVAAWTAANGTGACEPAVLGLPPTPLANGSATVGFASLAPRAPPLDGSAPTVNALGADNATLATPAALSLCFAFARDVALAARAQLAASAEGRPVTPADFAAARDGVGAAGPPLNDAAIGALLDGMSVEARYNLSAAVGAIAHAPTLVLGVAARAPAPPAPPPPGPRFDVSGAPVTISPPTPSYGGFLLAIVCVALLVADVLLLLLARSRHRARVHGEGGADGAPGGRKAAATTHPDGGVDGGSSPPLSTHRPLASELALTADTAAIGGGARGTDATGSGGVTGGRAAGADAGADRSTAPAAWRLFLAHHALVNALRTRQGYPALSDDVADGALTPAEAVHALGAQLALLLLAVVAWDETAAAGGRAAPSTLGVGMAVAARAGVLAAAIAHPFGWLARVGFGLAARAARRAELLRRAGELSEGNVAALVAASPPPLPPAGTAGAADDEDMRSALSDKSRVLKLAAAPPAPPQRTAAGTMLTLAPPSVGPRGGALVQLPLPSDRVSIAARRAELVAGCASALQPIRPLVEPPRAAVADFISPPRALGMTFEPEAQVLGAALAPGGVITASAQALPEPSMAYCSDDRFAELPFETRLRVKTRHEPKSRNKPRLPAVDAAALQRTGRVALPAEIAAGGLALPTELPPAPRRASRAGQLPPPPAARARVAAGGALPLPLPATAAPRNTPVAGAPACPSPLDFAAACAPPALPVPAGARCAALGALPSAALAGAARQSAIAAATARRAAAAGAGVQSSAASPGASPLSAAEAAAAAIAARAPRVAGLSDMLPPRSPVVAGGVTLPPSSSRAPSRRPASRGALMPPAAAGAPSAGAGGGTSDGDPPATPLLPGGSRCSAPRPRKPTAPRTPACADEQDGDGESAEPRRRFNAQPFDLFATPAFAGLSATGGPADADTLRARSSSLLAPAGGARGRPISAGRVGLPAAPAPDGAPPPAAPAPDRAAGEAAGAAARLRAGRVALPPQPPPADPPPSPPPSPPRSPTPAAGGARRGGGDGREGAPPLPLSPWRAYKVERDTAPRAAAGDDEPQPAAAADACAPRQAFAAPAAPSSAAVALLPAGALPLASALPPTATGGRGGYRGRVHVPAAATPGAMAPSACACARAAGASSADVQFAASRPGSAAMRVRAGSRGVRIAVGPDGGALVGAAGAASVLLPMRRTLSACGQVVPVPLARERVGVSGARATRPASATSRAAVAGADGDACHPTGALEHFQSERVGPAGVGASGLAAAALPGAWGADAPFAILGVCPPPTPPDLRALRNSVIRVESPGGRVSSSDPTAAGAAGRARSRSGSRADAGGASATPRLALATPRSPDGVGARDSHLDGSRSVRVSAAVGDQPVRSMAEGGATVRIANVRGLEGALARQRPPPPPPEGTDTAAALGTRASATSQPGVRGVRAADASPGFCALPRAATPADGVPRVRAVVRASGVRPSSRAAASRYARPVTASSNACADDEDGDADFEGKLDPVPAAFASQLPSASPTPTIRMSAAELDADHADGAAAGDGVRRQQRALRASRASADAAGSPSDVPGAPASEAKGGLPAKRASHAPPTRGALLAWLYTSAYLIAALGGALGIRAASSREWSDAQLRNVLLAWAVAAVAELCALQPFVLACALPLLLRGARRAVVQVAPN</sequence>
<dbReference type="CDD" id="cd08547">
    <property type="entry name" value="Type_II_cohesin"/>
    <property type="match status" value="2"/>
</dbReference>
<feature type="region of interest" description="Disordered" evidence="2">
    <location>
        <begin position="4528"/>
        <end position="4575"/>
    </location>
</feature>
<feature type="domain" description="Cohesin" evidence="4">
    <location>
        <begin position="837"/>
        <end position="946"/>
    </location>
</feature>
<dbReference type="EMBL" id="JAGTXO010000038">
    <property type="protein sequence ID" value="KAG8459670.1"/>
    <property type="molecule type" value="Genomic_DNA"/>
</dbReference>
<feature type="region of interest" description="Disordered" evidence="2">
    <location>
        <begin position="4293"/>
        <end position="4363"/>
    </location>
</feature>
<feature type="region of interest" description="Disordered" evidence="2">
    <location>
        <begin position="4461"/>
        <end position="4492"/>
    </location>
</feature>
<feature type="compositionally biased region" description="Pro residues" evidence="2">
    <location>
        <begin position="3950"/>
        <end position="3962"/>
    </location>
</feature>
<feature type="transmembrane region" description="Helical" evidence="3">
    <location>
        <begin position="4581"/>
        <end position="4601"/>
    </location>
</feature>
<keyword evidence="7" id="KW-1185">Reference proteome</keyword>
<keyword evidence="3" id="KW-0472">Membrane</keyword>
<reference evidence="6" key="1">
    <citation type="submission" date="2021-05" db="EMBL/GenBank/DDBJ databases">
        <title>The genome of the haptophyte Pavlova lutheri (Diacronema luteri, Pavlovales) - a model for lipid biosynthesis in eukaryotic algae.</title>
        <authorList>
            <person name="Hulatt C.J."/>
            <person name="Posewitz M.C."/>
        </authorList>
    </citation>
    <scope>NUCLEOTIDE SEQUENCE</scope>
    <source>
        <strain evidence="6">NIVA-4/92</strain>
    </source>
</reference>